<dbReference type="AlphaFoldDB" id="A0A5S9NK93"/>
<dbReference type="EMBL" id="CACSIK010000001">
    <property type="protein sequence ID" value="CAA0090362.1"/>
    <property type="molecule type" value="Genomic_DNA"/>
</dbReference>
<name>A0A5S9NK93_9GAMM</name>
<feature type="chain" id="PRO_5036150459" description="YncI copper-binding domain-containing protein" evidence="1">
    <location>
        <begin position="25"/>
        <end position="235"/>
    </location>
</feature>
<dbReference type="Pfam" id="PF07987">
    <property type="entry name" value="DUF1775"/>
    <property type="match status" value="1"/>
</dbReference>
<organism evidence="3 5">
    <name type="scientific">Zhongshania aliphaticivorans</name>
    <dbReference type="NCBI Taxonomy" id="1470434"/>
    <lineage>
        <taxon>Bacteria</taxon>
        <taxon>Pseudomonadati</taxon>
        <taxon>Pseudomonadota</taxon>
        <taxon>Gammaproteobacteria</taxon>
        <taxon>Cellvibrionales</taxon>
        <taxon>Spongiibacteraceae</taxon>
        <taxon>Zhongshania</taxon>
    </lineage>
</organism>
<dbReference type="Gene3D" id="2.60.40.2230">
    <property type="entry name" value="Uncharacterised protein YcnI-like PF07987, DUF1775"/>
    <property type="match status" value="1"/>
</dbReference>
<evidence type="ECO:0000313" key="6">
    <source>
        <dbReference type="Proteomes" id="UP000439591"/>
    </source>
</evidence>
<evidence type="ECO:0000313" key="5">
    <source>
        <dbReference type="Proteomes" id="UP000435877"/>
    </source>
</evidence>
<evidence type="ECO:0000313" key="4">
    <source>
        <dbReference type="EMBL" id="CAA0097799.1"/>
    </source>
</evidence>
<feature type="domain" description="YncI copper-binding" evidence="2">
    <location>
        <begin position="25"/>
        <end position="165"/>
    </location>
</feature>
<dbReference type="InterPro" id="IPR038507">
    <property type="entry name" value="YcnI-like_sf"/>
</dbReference>
<keyword evidence="1" id="KW-0732">Signal</keyword>
<sequence length="235" mass="25337">MQNSRAVKYGLPLALSLATGVAQGHVSVISDTAYAESYYEVTLAIPHGCDGADTESVEVVIPDAMTSVTPFLDFTEANIPVVIEKDEASGAVTKLTFERSETADSDSTTYTVSFRGKLGDVPFTTQFFPTTQYCVGGGVSAWVGASTSHDHGSTTESTELPAPSLFVYPARHNGWNQYTAPDHLHDMSIFDDAEIVWKGTAGYSANPVAMELIEGDEDSSVLSEIHTDESFWVKY</sequence>
<gene>
    <name evidence="3" type="ORF">IHBHHGIJ_02001</name>
    <name evidence="4" type="ORF">KFEGEMFD_01603</name>
</gene>
<evidence type="ECO:0000256" key="1">
    <source>
        <dbReference type="SAM" id="SignalP"/>
    </source>
</evidence>
<protein>
    <recommendedName>
        <fullName evidence="2">YncI copper-binding domain-containing protein</fullName>
    </recommendedName>
</protein>
<dbReference type="Proteomes" id="UP000439591">
    <property type="component" value="Unassembled WGS sequence"/>
</dbReference>
<reference evidence="5 6" key="1">
    <citation type="submission" date="2019-11" db="EMBL/GenBank/DDBJ databases">
        <authorList>
            <person name="Holert J."/>
        </authorList>
    </citation>
    <scope>NUCLEOTIDE SEQUENCE [LARGE SCALE GENOMIC DNA]</scope>
    <source>
        <strain evidence="4">BC3_2A</strain>
        <strain evidence="3">SB11_1A</strain>
    </source>
</reference>
<dbReference type="OrthoDB" id="9796962at2"/>
<feature type="signal peptide" evidence="1">
    <location>
        <begin position="1"/>
        <end position="24"/>
    </location>
</feature>
<accession>A0A5S9NK93</accession>
<dbReference type="InterPro" id="IPR012533">
    <property type="entry name" value="YcnI-copper_dom"/>
</dbReference>
<keyword evidence="5" id="KW-1185">Reference proteome</keyword>
<dbReference type="RefSeq" id="WP_159268595.1">
    <property type="nucleotide sequence ID" value="NZ_CACSIK010000001.1"/>
</dbReference>
<evidence type="ECO:0000313" key="3">
    <source>
        <dbReference type="EMBL" id="CAA0090362.1"/>
    </source>
</evidence>
<dbReference type="Proteomes" id="UP000435877">
    <property type="component" value="Unassembled WGS sequence"/>
</dbReference>
<dbReference type="EMBL" id="CACSIM010000002">
    <property type="protein sequence ID" value="CAA0097799.1"/>
    <property type="molecule type" value="Genomic_DNA"/>
</dbReference>
<proteinExistence type="predicted"/>
<evidence type="ECO:0000259" key="2">
    <source>
        <dbReference type="Pfam" id="PF07987"/>
    </source>
</evidence>